<keyword evidence="2" id="KW-1185">Reference proteome</keyword>
<reference evidence="1 2" key="1">
    <citation type="journal article" date="2024" name="Chem. Sci.">
        <title>Discovery of megapolipeptins by genome mining of a Burkholderiales bacteria collection.</title>
        <authorList>
            <person name="Paulo B.S."/>
            <person name="Recchia M.J.J."/>
            <person name="Lee S."/>
            <person name="Fergusson C.H."/>
            <person name="Romanowski S.B."/>
            <person name="Hernandez A."/>
            <person name="Krull N."/>
            <person name="Liu D.Y."/>
            <person name="Cavanagh H."/>
            <person name="Bos A."/>
            <person name="Gray C.A."/>
            <person name="Murphy B.T."/>
            <person name="Linington R.G."/>
            <person name="Eustaquio A.S."/>
        </authorList>
    </citation>
    <scope>NUCLEOTIDE SEQUENCE [LARGE SCALE GENOMIC DNA]</scope>
    <source>
        <strain evidence="1 2">RL18-126-BIB-B</strain>
    </source>
</reference>
<organism evidence="1 2">
    <name type="scientific">Paraburkholderia rhynchosiae</name>
    <dbReference type="NCBI Taxonomy" id="487049"/>
    <lineage>
        <taxon>Bacteria</taxon>
        <taxon>Pseudomonadati</taxon>
        <taxon>Pseudomonadota</taxon>
        <taxon>Betaproteobacteria</taxon>
        <taxon>Burkholderiales</taxon>
        <taxon>Burkholderiaceae</taxon>
        <taxon>Paraburkholderia</taxon>
    </lineage>
</organism>
<evidence type="ECO:0000313" key="1">
    <source>
        <dbReference type="EMBL" id="MFM0103800.1"/>
    </source>
</evidence>
<gene>
    <name evidence="1" type="ORF">PQR01_10020</name>
</gene>
<name>A0ACC7NAM6_9BURK</name>
<proteinExistence type="predicted"/>
<accession>A0ACC7NAM6</accession>
<evidence type="ECO:0000313" key="2">
    <source>
        <dbReference type="Proteomes" id="UP001629235"/>
    </source>
</evidence>
<dbReference type="Proteomes" id="UP001629235">
    <property type="component" value="Unassembled WGS sequence"/>
</dbReference>
<dbReference type="EMBL" id="JAQQDW010000014">
    <property type="protein sequence ID" value="MFM0103800.1"/>
    <property type="molecule type" value="Genomic_DNA"/>
</dbReference>
<protein>
    <submittedName>
        <fullName evidence="1">Uncharacterized protein</fullName>
    </submittedName>
</protein>
<comment type="caution">
    <text evidence="1">The sequence shown here is derived from an EMBL/GenBank/DDBJ whole genome shotgun (WGS) entry which is preliminary data.</text>
</comment>
<sequence length="65" mass="7216">MRYEVVGDEQEAVATAVEHVANGVTPFLIILAMTGGLILPRMLFERFATAPQARRYQPYFSSSPT</sequence>